<accession>A0A2T1HWA8</accession>
<feature type="compositionally biased region" description="Basic and acidic residues" evidence="1">
    <location>
        <begin position="102"/>
        <end position="114"/>
    </location>
</feature>
<gene>
    <name evidence="2" type="ORF">SLNSH_06265</name>
</gene>
<dbReference type="RefSeq" id="WP_106335816.1">
    <property type="nucleotide sequence ID" value="NZ_PVZS01000005.1"/>
</dbReference>
<organism evidence="2 3">
    <name type="scientific">Alsobacter soli</name>
    <dbReference type="NCBI Taxonomy" id="2109933"/>
    <lineage>
        <taxon>Bacteria</taxon>
        <taxon>Pseudomonadati</taxon>
        <taxon>Pseudomonadota</taxon>
        <taxon>Alphaproteobacteria</taxon>
        <taxon>Hyphomicrobiales</taxon>
        <taxon>Alsobacteraceae</taxon>
        <taxon>Alsobacter</taxon>
    </lineage>
</organism>
<evidence type="ECO:0000313" key="3">
    <source>
        <dbReference type="Proteomes" id="UP000239772"/>
    </source>
</evidence>
<dbReference type="Proteomes" id="UP000239772">
    <property type="component" value="Unassembled WGS sequence"/>
</dbReference>
<name>A0A2T1HWA8_9HYPH</name>
<keyword evidence="3" id="KW-1185">Reference proteome</keyword>
<sequence>MTEKMTLKHACRKMFKAAIVLQRALEDDTYEPFCPGDGKAFKFAIEGDKSLTRLERDAAKDYAEAVHEVAVAMLTTYREEVEHVLYGKDDLEQHLDYLDARRAAASTDEREQAESRSSPLDDDLPL</sequence>
<dbReference type="EMBL" id="PVZS01000005">
    <property type="protein sequence ID" value="PSC05976.1"/>
    <property type="molecule type" value="Genomic_DNA"/>
</dbReference>
<protein>
    <submittedName>
        <fullName evidence="2">Uncharacterized protein</fullName>
    </submittedName>
</protein>
<evidence type="ECO:0000256" key="1">
    <source>
        <dbReference type="SAM" id="MobiDB-lite"/>
    </source>
</evidence>
<reference evidence="3" key="1">
    <citation type="submission" date="2018-03" db="EMBL/GenBank/DDBJ databases">
        <authorList>
            <person name="Sun L."/>
            <person name="Liu H."/>
            <person name="Chen W."/>
            <person name="Huang K."/>
            <person name="Liu W."/>
            <person name="Gao X."/>
        </authorList>
    </citation>
    <scope>NUCLEOTIDE SEQUENCE [LARGE SCALE GENOMIC DNA]</scope>
    <source>
        <strain evidence="3">SH9</strain>
    </source>
</reference>
<feature type="region of interest" description="Disordered" evidence="1">
    <location>
        <begin position="102"/>
        <end position="126"/>
    </location>
</feature>
<evidence type="ECO:0000313" key="2">
    <source>
        <dbReference type="EMBL" id="PSC05976.1"/>
    </source>
</evidence>
<dbReference type="AlphaFoldDB" id="A0A2T1HWA8"/>
<comment type="caution">
    <text evidence="2">The sequence shown here is derived from an EMBL/GenBank/DDBJ whole genome shotgun (WGS) entry which is preliminary data.</text>
</comment>
<proteinExistence type="predicted"/>